<accession>A0ABP1RW25</accession>
<dbReference type="Gene3D" id="3.40.50.150">
    <property type="entry name" value="Vaccinia Virus protein VP39"/>
    <property type="match status" value="1"/>
</dbReference>
<evidence type="ECO:0000256" key="6">
    <source>
        <dbReference type="ARBA" id="ARBA00022691"/>
    </source>
</evidence>
<dbReference type="Proteomes" id="UP001642540">
    <property type="component" value="Unassembled WGS sequence"/>
</dbReference>
<comment type="subcellular location">
    <subcellularLocation>
        <location evidence="1 11">Nucleus</location>
    </subcellularLocation>
</comment>
<evidence type="ECO:0000256" key="8">
    <source>
        <dbReference type="ARBA" id="ARBA00023242"/>
    </source>
</evidence>
<comment type="function">
    <text evidence="11">Histone methyltransferase that specifically trimethylates histone H3 to form H3K79me3. This methylation is required for telomere silencing and for the pachytene checkpoint during the meiotic cell cycle by allowing the recruitment of RAD9 to double strand breaks. Nucleosomes are preferred as substrate compared to free histone.</text>
</comment>
<comment type="miscellaneous">
    <text evidence="11">In contrast to other lysine histone methyltransferases, it does not contain a SET domain, suggesting the existence of another mechanism for methylation of lysine residues of histones.</text>
</comment>
<feature type="compositionally biased region" description="Polar residues" evidence="12">
    <location>
        <begin position="393"/>
        <end position="409"/>
    </location>
</feature>
<evidence type="ECO:0000256" key="1">
    <source>
        <dbReference type="ARBA" id="ARBA00004123"/>
    </source>
</evidence>
<dbReference type="EMBL" id="CAXLJM020000117">
    <property type="protein sequence ID" value="CAL8137262.1"/>
    <property type="molecule type" value="Genomic_DNA"/>
</dbReference>
<keyword evidence="4 11" id="KW-0489">Methyltransferase</keyword>
<evidence type="ECO:0000256" key="4">
    <source>
        <dbReference type="ARBA" id="ARBA00022603"/>
    </source>
</evidence>
<dbReference type="InterPro" id="IPR030445">
    <property type="entry name" value="H3-K79_meTrfase"/>
</dbReference>
<comment type="catalytic activity">
    <reaction evidence="10 11">
        <text>L-lysyl(79)-[histone H3] + 3 S-adenosyl-L-methionine = N(6),N(6),N(6)-trimethyl-L-lysyl(79)-[histone H3] + 3 S-adenosyl-L-homocysteine + 3 H(+)</text>
        <dbReference type="Rhea" id="RHEA:60328"/>
        <dbReference type="Rhea" id="RHEA-COMP:15549"/>
        <dbReference type="Rhea" id="RHEA-COMP:15552"/>
        <dbReference type="ChEBI" id="CHEBI:15378"/>
        <dbReference type="ChEBI" id="CHEBI:29969"/>
        <dbReference type="ChEBI" id="CHEBI:57856"/>
        <dbReference type="ChEBI" id="CHEBI:59789"/>
        <dbReference type="ChEBI" id="CHEBI:61961"/>
        <dbReference type="EC" id="2.1.1.360"/>
    </reaction>
</comment>
<evidence type="ECO:0000256" key="5">
    <source>
        <dbReference type="ARBA" id="ARBA00022679"/>
    </source>
</evidence>
<keyword evidence="5 11" id="KW-0808">Transferase</keyword>
<evidence type="ECO:0000256" key="11">
    <source>
        <dbReference type="RuleBase" id="RU271113"/>
    </source>
</evidence>
<feature type="domain" description="DOT1" evidence="13">
    <location>
        <begin position="17"/>
        <end position="331"/>
    </location>
</feature>
<evidence type="ECO:0000313" key="14">
    <source>
        <dbReference type="EMBL" id="CAL8137262.1"/>
    </source>
</evidence>
<evidence type="ECO:0000256" key="10">
    <source>
        <dbReference type="ARBA" id="ARBA00047770"/>
    </source>
</evidence>
<dbReference type="Gene3D" id="1.10.260.60">
    <property type="match status" value="1"/>
</dbReference>
<keyword evidence="6 11" id="KW-0949">S-adenosyl-L-methionine</keyword>
<keyword evidence="8 11" id="KW-0539">Nucleus</keyword>
<dbReference type="SUPFAM" id="SSF53335">
    <property type="entry name" value="S-adenosyl-L-methionine-dependent methyltransferases"/>
    <property type="match status" value="1"/>
</dbReference>
<evidence type="ECO:0000256" key="12">
    <source>
        <dbReference type="SAM" id="MobiDB-lite"/>
    </source>
</evidence>
<sequence>MASSSMELKLHSPVGAEPLTYKWPLSGVKFRYNKGMEIAETIRHIGDDIPEVQVAMENILKDFDSKSFESMTILCHRYNRTINSLLQLVQGTSKWKQRLGQQPSRSLLKHIIQQVYNMAVIDPRKLNNYLPFSPEVYGEASYELVAQMIDQIEITEDDVFIDLGSGIGQVVLQMAASTRCHSCFGIEKAEVPSTYARNMDYHFKKLMKWYGKAHGEYSIAKGDFLSEELRERITSATIIFVNNFAFGPQVDHVLKERFSDLRDGTRIISSKSFGPRHFRITARNENDVGAIMHISELNLINGSVSWTNKAVSYYLHVVDRTKLEQYLKDMKSRGRFKEVNNTLETTRGRGRDLANGKANCVIKPADPSSNDATSNSNWKENEKNEADSEESDATTIVNECDSSCGGSSKENSEDDSTVRPGQKTPRSNSSGRGRRVKRKVLRKKLVRSNLPVRKRDERVMRRRSAM</sequence>
<feature type="region of interest" description="Disordered" evidence="12">
    <location>
        <begin position="341"/>
        <end position="466"/>
    </location>
</feature>
<name>A0ABP1RW25_9HEXA</name>
<evidence type="ECO:0000256" key="3">
    <source>
        <dbReference type="ARBA" id="ARBA00020987"/>
    </source>
</evidence>
<evidence type="ECO:0000256" key="7">
    <source>
        <dbReference type="ARBA" id="ARBA00022853"/>
    </source>
</evidence>
<dbReference type="InterPro" id="IPR029063">
    <property type="entry name" value="SAM-dependent_MTases_sf"/>
</dbReference>
<evidence type="ECO:0000256" key="9">
    <source>
        <dbReference type="ARBA" id="ARBA00029821"/>
    </source>
</evidence>
<protein>
    <recommendedName>
        <fullName evidence="3 11">Histone-lysine N-methyltransferase, H3 lysine-79 specific</fullName>
        <ecNumber evidence="2 11">2.1.1.360</ecNumber>
    </recommendedName>
    <alternativeName>
        <fullName evidence="9 11">Histone H3-K79 methyltransferase</fullName>
    </alternativeName>
</protein>
<feature type="compositionally biased region" description="Basic residues" evidence="12">
    <location>
        <begin position="432"/>
        <end position="446"/>
    </location>
</feature>
<gene>
    <name evidence="14" type="ORF">ODALV1_LOCUS26838</name>
</gene>
<keyword evidence="7 11" id="KW-0156">Chromatin regulator</keyword>
<dbReference type="EC" id="2.1.1.360" evidence="2 11"/>
<comment type="similarity">
    <text evidence="11">Belongs to the class I-like SAM-binding methyltransferase superfamily. DOT1 family.</text>
</comment>
<comment type="caution">
    <text evidence="14">The sequence shown here is derived from an EMBL/GenBank/DDBJ whole genome shotgun (WGS) entry which is preliminary data.</text>
</comment>
<dbReference type="InterPro" id="IPR025789">
    <property type="entry name" value="DOT1_dom"/>
</dbReference>
<reference evidence="14 15" key="1">
    <citation type="submission" date="2024-08" db="EMBL/GenBank/DDBJ databases">
        <authorList>
            <person name="Cucini C."/>
            <person name="Frati F."/>
        </authorList>
    </citation>
    <scope>NUCLEOTIDE SEQUENCE [LARGE SCALE GENOMIC DNA]</scope>
</reference>
<keyword evidence="15" id="KW-1185">Reference proteome</keyword>
<dbReference type="PROSITE" id="PS51569">
    <property type="entry name" value="DOT1"/>
    <property type="match status" value="1"/>
</dbReference>
<dbReference type="Pfam" id="PF08123">
    <property type="entry name" value="DOT1"/>
    <property type="match status" value="1"/>
</dbReference>
<evidence type="ECO:0000259" key="13">
    <source>
        <dbReference type="PROSITE" id="PS51569"/>
    </source>
</evidence>
<organism evidence="14 15">
    <name type="scientific">Orchesella dallaii</name>
    <dbReference type="NCBI Taxonomy" id="48710"/>
    <lineage>
        <taxon>Eukaryota</taxon>
        <taxon>Metazoa</taxon>
        <taxon>Ecdysozoa</taxon>
        <taxon>Arthropoda</taxon>
        <taxon>Hexapoda</taxon>
        <taxon>Collembola</taxon>
        <taxon>Entomobryomorpha</taxon>
        <taxon>Entomobryoidea</taxon>
        <taxon>Orchesellidae</taxon>
        <taxon>Orchesellinae</taxon>
        <taxon>Orchesella</taxon>
    </lineage>
</organism>
<evidence type="ECO:0000256" key="2">
    <source>
        <dbReference type="ARBA" id="ARBA00012190"/>
    </source>
</evidence>
<evidence type="ECO:0000313" key="15">
    <source>
        <dbReference type="Proteomes" id="UP001642540"/>
    </source>
</evidence>
<dbReference type="PANTHER" id="PTHR21451">
    <property type="entry name" value="HISTONE H3 METHYLTRANSFERASE"/>
    <property type="match status" value="1"/>
</dbReference>
<proteinExistence type="inferred from homology"/>
<dbReference type="PANTHER" id="PTHR21451:SF0">
    <property type="entry name" value="HISTONE-LYSINE N-METHYLTRANSFERASE, H3 LYSINE-79 SPECIFIC"/>
    <property type="match status" value="1"/>
</dbReference>